<dbReference type="Proteomes" id="UP000193560">
    <property type="component" value="Unassembled WGS sequence"/>
</dbReference>
<comment type="caution">
    <text evidence="2">The sequence shown here is derived from an EMBL/GenBank/DDBJ whole genome shotgun (WGS) entry which is preliminary data.</text>
</comment>
<name>A0A1X2I086_9FUNG</name>
<accession>A0A1X2I086</accession>
<dbReference type="EMBL" id="MCGE01000039">
    <property type="protein sequence ID" value="ORZ06469.1"/>
    <property type="molecule type" value="Genomic_DNA"/>
</dbReference>
<organism evidence="2 3">
    <name type="scientific">Absidia repens</name>
    <dbReference type="NCBI Taxonomy" id="90262"/>
    <lineage>
        <taxon>Eukaryota</taxon>
        <taxon>Fungi</taxon>
        <taxon>Fungi incertae sedis</taxon>
        <taxon>Mucoromycota</taxon>
        <taxon>Mucoromycotina</taxon>
        <taxon>Mucoromycetes</taxon>
        <taxon>Mucorales</taxon>
        <taxon>Cunninghamellaceae</taxon>
        <taxon>Absidia</taxon>
    </lineage>
</organism>
<protein>
    <submittedName>
        <fullName evidence="2">Uncharacterized protein</fullName>
    </submittedName>
</protein>
<sequence length="93" mass="10984">MTTMIQGPFLLDKTSHQKETIIFPVPARVLYHMFHSKSRNAYKVDRCSSTRRMDIKSMDVQAFAKRFVFSKCLYRCILLTAFGAIHHIVFRWL</sequence>
<evidence type="ECO:0000313" key="2">
    <source>
        <dbReference type="EMBL" id="ORZ06469.1"/>
    </source>
</evidence>
<proteinExistence type="predicted"/>
<keyword evidence="1" id="KW-1133">Transmembrane helix</keyword>
<keyword evidence="3" id="KW-1185">Reference proteome</keyword>
<gene>
    <name evidence="2" type="ORF">BCR42DRAFT_427187</name>
</gene>
<reference evidence="2 3" key="1">
    <citation type="submission" date="2016-07" db="EMBL/GenBank/DDBJ databases">
        <title>Pervasive Adenine N6-methylation of Active Genes in Fungi.</title>
        <authorList>
            <consortium name="DOE Joint Genome Institute"/>
            <person name="Mondo S.J."/>
            <person name="Dannebaum R.O."/>
            <person name="Kuo R.C."/>
            <person name="Labutti K."/>
            <person name="Haridas S."/>
            <person name="Kuo A."/>
            <person name="Salamov A."/>
            <person name="Ahrendt S.R."/>
            <person name="Lipzen A."/>
            <person name="Sullivan W."/>
            <person name="Andreopoulos W.B."/>
            <person name="Clum A."/>
            <person name="Lindquist E."/>
            <person name="Daum C."/>
            <person name="Ramamoorthy G.K."/>
            <person name="Gryganskyi A."/>
            <person name="Culley D."/>
            <person name="Magnuson J.K."/>
            <person name="James T.Y."/>
            <person name="O'Malley M.A."/>
            <person name="Stajich J.E."/>
            <person name="Spatafora J.W."/>
            <person name="Visel A."/>
            <person name="Grigoriev I.V."/>
        </authorList>
    </citation>
    <scope>NUCLEOTIDE SEQUENCE [LARGE SCALE GENOMIC DNA]</scope>
    <source>
        <strain evidence="2 3">NRRL 1336</strain>
    </source>
</reference>
<feature type="transmembrane region" description="Helical" evidence="1">
    <location>
        <begin position="72"/>
        <end position="90"/>
    </location>
</feature>
<keyword evidence="1" id="KW-0472">Membrane</keyword>
<dbReference type="AlphaFoldDB" id="A0A1X2I086"/>
<keyword evidence="1" id="KW-0812">Transmembrane</keyword>
<evidence type="ECO:0000313" key="3">
    <source>
        <dbReference type="Proteomes" id="UP000193560"/>
    </source>
</evidence>
<evidence type="ECO:0000256" key="1">
    <source>
        <dbReference type="SAM" id="Phobius"/>
    </source>
</evidence>